<dbReference type="AlphaFoldDB" id="A0A6A6Y0D9"/>
<evidence type="ECO:0000313" key="3">
    <source>
        <dbReference type="Proteomes" id="UP000504636"/>
    </source>
</evidence>
<proteinExistence type="predicted"/>
<gene>
    <name evidence="2 4" type="ORF">BDZ99DRAFT_215519</name>
</gene>
<dbReference type="GeneID" id="54454285"/>
<feature type="signal peptide" evidence="1">
    <location>
        <begin position="1"/>
        <end position="21"/>
    </location>
</feature>
<evidence type="ECO:0000313" key="4">
    <source>
        <dbReference type="RefSeq" id="XP_033568649.1"/>
    </source>
</evidence>
<accession>A0A6A6Y0D9</accession>
<feature type="chain" id="PRO_5044628779" description="Secreted protein" evidence="1">
    <location>
        <begin position="22"/>
        <end position="109"/>
    </location>
</feature>
<organism evidence="2">
    <name type="scientific">Mytilinidion resinicola</name>
    <dbReference type="NCBI Taxonomy" id="574789"/>
    <lineage>
        <taxon>Eukaryota</taxon>
        <taxon>Fungi</taxon>
        <taxon>Dikarya</taxon>
        <taxon>Ascomycota</taxon>
        <taxon>Pezizomycotina</taxon>
        <taxon>Dothideomycetes</taxon>
        <taxon>Pleosporomycetidae</taxon>
        <taxon>Mytilinidiales</taxon>
        <taxon>Mytilinidiaceae</taxon>
        <taxon>Mytilinidion</taxon>
    </lineage>
</organism>
<dbReference type="EMBL" id="MU003728">
    <property type="protein sequence ID" value="KAF2801685.1"/>
    <property type="molecule type" value="Genomic_DNA"/>
</dbReference>
<keyword evidence="1" id="KW-0732">Signal</keyword>
<protein>
    <recommendedName>
        <fullName evidence="5">Secreted protein</fullName>
    </recommendedName>
</protein>
<evidence type="ECO:0008006" key="5">
    <source>
        <dbReference type="Google" id="ProtNLM"/>
    </source>
</evidence>
<evidence type="ECO:0000256" key="1">
    <source>
        <dbReference type="SAM" id="SignalP"/>
    </source>
</evidence>
<reference evidence="2 4" key="1">
    <citation type="journal article" date="2020" name="Stud. Mycol.">
        <title>101 Dothideomycetes genomes: a test case for predicting lifestyles and emergence of pathogens.</title>
        <authorList>
            <person name="Haridas S."/>
            <person name="Albert R."/>
            <person name="Binder M."/>
            <person name="Bloem J."/>
            <person name="Labutti K."/>
            <person name="Salamov A."/>
            <person name="Andreopoulos B."/>
            <person name="Baker S."/>
            <person name="Barry K."/>
            <person name="Bills G."/>
            <person name="Bluhm B."/>
            <person name="Cannon C."/>
            <person name="Castanera R."/>
            <person name="Culley D."/>
            <person name="Daum C."/>
            <person name="Ezra D."/>
            <person name="Gonzalez J."/>
            <person name="Henrissat B."/>
            <person name="Kuo A."/>
            <person name="Liang C."/>
            <person name="Lipzen A."/>
            <person name="Lutzoni F."/>
            <person name="Magnuson J."/>
            <person name="Mondo S."/>
            <person name="Nolan M."/>
            <person name="Ohm R."/>
            <person name="Pangilinan J."/>
            <person name="Park H.-J."/>
            <person name="Ramirez L."/>
            <person name="Alfaro M."/>
            <person name="Sun H."/>
            <person name="Tritt A."/>
            <person name="Yoshinaga Y."/>
            <person name="Zwiers L.-H."/>
            <person name="Turgeon B."/>
            <person name="Goodwin S."/>
            <person name="Spatafora J."/>
            <person name="Crous P."/>
            <person name="Grigoriev I."/>
        </authorList>
    </citation>
    <scope>NUCLEOTIDE SEQUENCE</scope>
    <source>
        <strain evidence="2 4">CBS 304.34</strain>
    </source>
</reference>
<evidence type="ECO:0000313" key="2">
    <source>
        <dbReference type="EMBL" id="KAF2801685.1"/>
    </source>
</evidence>
<sequence>MTADVLLGLVLSSLLVPFSRDVNIARPISPSWLTPPSAWSYSGRLRPHCVPLISADVLSRSKNGQATRVTQQRRGRNPSCCRRRRLPKACRHRRELTMRRHKHEGLIQI</sequence>
<dbReference type="RefSeq" id="XP_033568649.1">
    <property type="nucleotide sequence ID" value="XM_033713392.1"/>
</dbReference>
<name>A0A6A6Y0D9_9PEZI</name>
<keyword evidence="3" id="KW-1185">Reference proteome</keyword>
<reference evidence="4" key="2">
    <citation type="submission" date="2020-04" db="EMBL/GenBank/DDBJ databases">
        <authorList>
            <consortium name="NCBI Genome Project"/>
        </authorList>
    </citation>
    <scope>NUCLEOTIDE SEQUENCE</scope>
    <source>
        <strain evidence="4">CBS 304.34</strain>
    </source>
</reference>
<reference evidence="4" key="3">
    <citation type="submission" date="2025-04" db="UniProtKB">
        <authorList>
            <consortium name="RefSeq"/>
        </authorList>
    </citation>
    <scope>IDENTIFICATION</scope>
    <source>
        <strain evidence="4">CBS 304.34</strain>
    </source>
</reference>
<dbReference type="Proteomes" id="UP000504636">
    <property type="component" value="Unplaced"/>
</dbReference>